<accession>A0A0V0HUW7</accession>
<dbReference type="EMBL" id="GEDG01014674">
    <property type="protein sequence ID" value="JAP24174.1"/>
    <property type="molecule type" value="Transcribed_RNA"/>
</dbReference>
<name>A0A0V0HUW7_SOLCH</name>
<proteinExistence type="predicted"/>
<protein>
    <submittedName>
        <fullName evidence="1">Putative ovule protein</fullName>
    </submittedName>
</protein>
<organism evidence="1">
    <name type="scientific">Solanum chacoense</name>
    <name type="common">Chaco potato</name>
    <dbReference type="NCBI Taxonomy" id="4108"/>
    <lineage>
        <taxon>Eukaryota</taxon>
        <taxon>Viridiplantae</taxon>
        <taxon>Streptophyta</taxon>
        <taxon>Embryophyta</taxon>
        <taxon>Tracheophyta</taxon>
        <taxon>Spermatophyta</taxon>
        <taxon>Magnoliopsida</taxon>
        <taxon>eudicotyledons</taxon>
        <taxon>Gunneridae</taxon>
        <taxon>Pentapetalae</taxon>
        <taxon>asterids</taxon>
        <taxon>lamiids</taxon>
        <taxon>Solanales</taxon>
        <taxon>Solanaceae</taxon>
        <taxon>Solanoideae</taxon>
        <taxon>Solaneae</taxon>
        <taxon>Solanum</taxon>
    </lineage>
</organism>
<dbReference type="AlphaFoldDB" id="A0A0V0HUW7"/>
<sequence length="60" mass="6909">MQDFVQTESAYYDIVNFLDEVVSGDIMTPSCSLVEGCPCHCQMWLLLVQSLKIQNYDQRC</sequence>
<reference evidence="1" key="1">
    <citation type="submission" date="2015-12" db="EMBL/GenBank/DDBJ databases">
        <title>Gene expression during late stages of embryo sac development: a critical building block for successful pollen-pistil interactions.</title>
        <authorList>
            <person name="Liu Y."/>
            <person name="Joly V."/>
            <person name="Sabar M."/>
            <person name="Matton D.P."/>
        </authorList>
    </citation>
    <scope>NUCLEOTIDE SEQUENCE</scope>
</reference>
<evidence type="ECO:0000313" key="1">
    <source>
        <dbReference type="EMBL" id="JAP24174.1"/>
    </source>
</evidence>